<evidence type="ECO:0000256" key="4">
    <source>
        <dbReference type="PROSITE-ProRule" id="PRU00175"/>
    </source>
</evidence>
<evidence type="ECO:0000256" key="3">
    <source>
        <dbReference type="ARBA" id="ARBA00022833"/>
    </source>
</evidence>
<dbReference type="InterPro" id="IPR001841">
    <property type="entry name" value="Znf_RING"/>
</dbReference>
<dbReference type="InterPro" id="IPR013083">
    <property type="entry name" value="Znf_RING/FYVE/PHD"/>
</dbReference>
<dbReference type="SMART" id="SM00184">
    <property type="entry name" value="RING"/>
    <property type="match status" value="1"/>
</dbReference>
<dbReference type="PANTHER" id="PTHR46764">
    <property type="entry name" value="E3 UBIQUITIN-PROTEIN LIGASE BAH1"/>
    <property type="match status" value="1"/>
</dbReference>
<comment type="caution">
    <text evidence="6">The sequence shown here is derived from an EMBL/GenBank/DDBJ whole genome shotgun (WGS) entry which is preliminary data.</text>
</comment>
<evidence type="ECO:0000313" key="6">
    <source>
        <dbReference type="EMBL" id="KAF2595152.1"/>
    </source>
</evidence>
<accession>A0A8S9KMB8</accession>
<dbReference type="PANTHER" id="PTHR46764:SF1">
    <property type="entry name" value="E3 UBIQUITIN-PROTEIN LIGASE NLA"/>
    <property type="match status" value="1"/>
</dbReference>
<evidence type="ECO:0000259" key="5">
    <source>
        <dbReference type="PROSITE" id="PS50089"/>
    </source>
</evidence>
<sequence>MLRPHLKSVPYTIKTGLAHQPSEKYRGLTFFSPSSPPPLLFIYPPPNFTQLTLWCELPHCFFSLENQSRVEYWDTVFDPISLTCGHIYCYMCACSAASVNVVDGLKTADSSEKCPLCREVCVYKGAVNLDELNILLKRSCREYWEERHKTERAKRLQQAKEYWELGLSMQKLHWNITTCIKSYTAQCCPHLKSVPYTIKTGLAHQPSEKYRGLTFFSLSSSPSQFHPDDSLVRTASLLLLPRKPISCGILVGSGSKDRSKPKEVPGEEDLNMEEGMEQGELGTETMTVINADFNKDVMGLGATEMKGSTWSSPKAGRTQTPLRRQELEVQITTSKYAILRLEDKEEGEIQDDETINVEEDNFEEDNVSDIREEDVLEDEILVQKEKIGNDDGKVEDASWADLIGTTTNYRSSE</sequence>
<dbReference type="SUPFAM" id="SSF57850">
    <property type="entry name" value="RING/U-box"/>
    <property type="match status" value="1"/>
</dbReference>
<reference evidence="6" key="1">
    <citation type="submission" date="2019-12" db="EMBL/GenBank/DDBJ databases">
        <title>Genome sequencing and annotation of Brassica cretica.</title>
        <authorList>
            <person name="Studholme D.J."/>
            <person name="Sarris P.F."/>
        </authorList>
    </citation>
    <scope>NUCLEOTIDE SEQUENCE</scope>
    <source>
        <strain evidence="6">PFS-102/07</strain>
        <tissue evidence="6">Leaf</tissue>
    </source>
</reference>
<dbReference type="PROSITE" id="PS50089">
    <property type="entry name" value="ZF_RING_2"/>
    <property type="match status" value="1"/>
</dbReference>
<dbReference type="InterPro" id="IPR033326">
    <property type="entry name" value="BAH1"/>
</dbReference>
<gene>
    <name evidence="6" type="ORF">F2Q70_00042894</name>
</gene>
<dbReference type="AlphaFoldDB" id="A0A8S9KMB8"/>
<keyword evidence="2 4" id="KW-0863">Zinc-finger</keyword>
<dbReference type="InterPro" id="IPR017907">
    <property type="entry name" value="Znf_RING_CS"/>
</dbReference>
<name>A0A8S9KMB8_BRACR</name>
<proteinExistence type="predicted"/>
<dbReference type="GO" id="GO:0008270">
    <property type="term" value="F:zinc ion binding"/>
    <property type="evidence" value="ECO:0007669"/>
    <property type="project" value="UniProtKB-KW"/>
</dbReference>
<organism evidence="6">
    <name type="scientific">Brassica cretica</name>
    <name type="common">Mustard</name>
    <dbReference type="NCBI Taxonomy" id="69181"/>
    <lineage>
        <taxon>Eukaryota</taxon>
        <taxon>Viridiplantae</taxon>
        <taxon>Streptophyta</taxon>
        <taxon>Embryophyta</taxon>
        <taxon>Tracheophyta</taxon>
        <taxon>Spermatophyta</taxon>
        <taxon>Magnoliopsida</taxon>
        <taxon>eudicotyledons</taxon>
        <taxon>Gunneridae</taxon>
        <taxon>Pentapetalae</taxon>
        <taxon>rosids</taxon>
        <taxon>malvids</taxon>
        <taxon>Brassicales</taxon>
        <taxon>Brassicaceae</taxon>
        <taxon>Brassiceae</taxon>
        <taxon>Brassica</taxon>
    </lineage>
</organism>
<protein>
    <recommendedName>
        <fullName evidence="5">RING-type domain-containing protein</fullName>
    </recommendedName>
</protein>
<feature type="domain" description="RING-type" evidence="5">
    <location>
        <begin position="60"/>
        <end position="118"/>
    </location>
</feature>
<keyword evidence="3" id="KW-0862">Zinc</keyword>
<evidence type="ECO:0000256" key="2">
    <source>
        <dbReference type="ARBA" id="ARBA00022771"/>
    </source>
</evidence>
<dbReference type="PROSITE" id="PS00518">
    <property type="entry name" value="ZF_RING_1"/>
    <property type="match status" value="1"/>
</dbReference>
<dbReference type="EMBL" id="QGKY02000164">
    <property type="protein sequence ID" value="KAF2595152.1"/>
    <property type="molecule type" value="Genomic_DNA"/>
</dbReference>
<keyword evidence="1" id="KW-0479">Metal-binding</keyword>
<evidence type="ECO:0000256" key="1">
    <source>
        <dbReference type="ARBA" id="ARBA00022723"/>
    </source>
</evidence>
<dbReference type="Gene3D" id="3.30.40.10">
    <property type="entry name" value="Zinc/RING finger domain, C3HC4 (zinc finger)"/>
    <property type="match status" value="1"/>
</dbReference>